<protein>
    <submittedName>
        <fullName evidence="1">Uncharacterized protein</fullName>
    </submittedName>
</protein>
<gene>
    <name evidence="1" type="ORF">LMG7141_03792</name>
</gene>
<comment type="caution">
    <text evidence="1">The sequence shown here is derived from an EMBL/GenBank/DDBJ whole genome shotgun (WGS) entry which is preliminary data.</text>
</comment>
<dbReference type="Proteomes" id="UP001189616">
    <property type="component" value="Unassembled WGS sequence"/>
</dbReference>
<organism evidence="1 2">
    <name type="scientific">Ralstonia condita</name>
    <dbReference type="NCBI Taxonomy" id="3058600"/>
    <lineage>
        <taxon>Bacteria</taxon>
        <taxon>Pseudomonadati</taxon>
        <taxon>Pseudomonadota</taxon>
        <taxon>Betaproteobacteria</taxon>
        <taxon>Burkholderiales</taxon>
        <taxon>Burkholderiaceae</taxon>
        <taxon>Ralstonia</taxon>
    </lineage>
</organism>
<dbReference type="RefSeq" id="WP_316659411.1">
    <property type="nucleotide sequence ID" value="NZ_CATYWO010000008.1"/>
</dbReference>
<evidence type="ECO:0000313" key="2">
    <source>
        <dbReference type="Proteomes" id="UP001189616"/>
    </source>
</evidence>
<dbReference type="EMBL" id="CATYWO010000008">
    <property type="protein sequence ID" value="CAJ0800223.1"/>
    <property type="molecule type" value="Genomic_DNA"/>
</dbReference>
<reference evidence="1 2" key="1">
    <citation type="submission" date="2023-07" db="EMBL/GenBank/DDBJ databases">
        <authorList>
            <person name="Peeters C."/>
        </authorList>
    </citation>
    <scope>NUCLEOTIDE SEQUENCE [LARGE SCALE GENOMIC DNA]</scope>
    <source>
        <strain evidence="1 2">LMG 7141</strain>
    </source>
</reference>
<proteinExistence type="predicted"/>
<name>A0ABM9JPI9_9RALS</name>
<keyword evidence="2" id="KW-1185">Reference proteome</keyword>
<accession>A0ABM9JPI9</accession>
<sequence>MQQWAIQEFRGCSIHVLAVLGRGSDFRYAYTGFICAPKVGTMSYPQMQRFHHVSADFDSADAAIAAGMREGRAIAERWFSIALEGRDTAA</sequence>
<evidence type="ECO:0000313" key="1">
    <source>
        <dbReference type="EMBL" id="CAJ0800223.1"/>
    </source>
</evidence>